<keyword evidence="1" id="KW-0677">Repeat</keyword>
<dbReference type="Pfam" id="PF12796">
    <property type="entry name" value="Ank_2"/>
    <property type="match status" value="1"/>
</dbReference>
<feature type="repeat" description="ANK" evidence="3">
    <location>
        <begin position="71"/>
        <end position="104"/>
    </location>
</feature>
<dbReference type="PROSITE" id="PS50297">
    <property type="entry name" value="ANK_REP_REGION"/>
    <property type="match status" value="1"/>
</dbReference>
<evidence type="ECO:0000256" key="1">
    <source>
        <dbReference type="ARBA" id="ARBA00022737"/>
    </source>
</evidence>
<dbReference type="SMART" id="SM00248">
    <property type="entry name" value="ANK"/>
    <property type="match status" value="4"/>
</dbReference>
<evidence type="ECO:0000259" key="4">
    <source>
        <dbReference type="PROSITE" id="PS50097"/>
    </source>
</evidence>
<gene>
    <name evidence="5" type="ORF">M0811_12428</name>
</gene>
<dbReference type="PANTHER" id="PTHR24198:SF165">
    <property type="entry name" value="ANKYRIN REPEAT-CONTAINING PROTEIN-RELATED"/>
    <property type="match status" value="1"/>
</dbReference>
<dbReference type="SUPFAM" id="SSF48403">
    <property type="entry name" value="Ankyrin repeat"/>
    <property type="match status" value="1"/>
</dbReference>
<dbReference type="AlphaFoldDB" id="A0A9Q0L8F5"/>
<dbReference type="PANTHER" id="PTHR24198">
    <property type="entry name" value="ANKYRIN REPEAT AND PROTEIN KINASE DOMAIN-CONTAINING PROTEIN"/>
    <property type="match status" value="1"/>
</dbReference>
<dbReference type="InterPro" id="IPR002110">
    <property type="entry name" value="Ankyrin_rpt"/>
</dbReference>
<proteinExistence type="predicted"/>
<accession>A0A9Q0L8F5</accession>
<reference evidence="5" key="1">
    <citation type="submission" date="2022-10" db="EMBL/GenBank/DDBJ databases">
        <title>Novel sulphate-reducing endosymbionts in the free-living metamonad Anaeramoeba.</title>
        <authorList>
            <person name="Jerlstrom-Hultqvist J."/>
            <person name="Cepicka I."/>
            <person name="Gallot-Lavallee L."/>
            <person name="Salas-Leiva D."/>
            <person name="Curtis B.A."/>
            <person name="Zahonova K."/>
            <person name="Pipaliya S."/>
            <person name="Dacks J."/>
            <person name="Roger A.J."/>
        </authorList>
    </citation>
    <scope>NUCLEOTIDE SEQUENCE</scope>
    <source>
        <strain evidence="5">BMAN</strain>
    </source>
</reference>
<organism evidence="5 6">
    <name type="scientific">Anaeramoeba ignava</name>
    <name type="common">Anaerobic marine amoeba</name>
    <dbReference type="NCBI Taxonomy" id="1746090"/>
    <lineage>
        <taxon>Eukaryota</taxon>
        <taxon>Metamonada</taxon>
        <taxon>Anaeramoebidae</taxon>
        <taxon>Anaeramoeba</taxon>
    </lineage>
</organism>
<dbReference type="EMBL" id="JAPDFW010000117">
    <property type="protein sequence ID" value="KAJ5068316.1"/>
    <property type="molecule type" value="Genomic_DNA"/>
</dbReference>
<feature type="repeat" description="ANK" evidence="3">
    <location>
        <begin position="39"/>
        <end position="72"/>
    </location>
</feature>
<dbReference type="InterPro" id="IPR011333">
    <property type="entry name" value="SKP1/BTB/POZ_sf"/>
</dbReference>
<keyword evidence="6" id="KW-1185">Reference proteome</keyword>
<dbReference type="Gene3D" id="3.30.710.10">
    <property type="entry name" value="Potassium Channel Kv1.1, Chain A"/>
    <property type="match status" value="2"/>
</dbReference>
<dbReference type="InterPro" id="IPR036770">
    <property type="entry name" value="Ankyrin_rpt-contain_sf"/>
</dbReference>
<sequence length="395" mass="45465">MSSSESDDLSELQNACEKKKSFDFIKNLIKNGVDINKKDNNTALHNECFDKPRIEVIKLLINSGANPNIQNGLIPLHYVCRNKNTLEIVKFLIESGSEVDTLDDFTPLFNAFDKYEIAEYLLSKGAKTETSESVLYLMLINNAPLKNIELVLDYGADKTFILKEKKLEQLTKSKRIQTLIKCYDSLCEDMKLLLKEGGLYDINIKTQGKEIQAHSLILKLRLENQFEKFLENIQKEPFEIAETILEFIYTGYPFRNQIVIDFFNDLFGDSFFPKKVGKKNLIKDLTNLFNDSESKDFEIIIESNKSNSVIKVHKLILFARSELFKGMFLSVNDPSNSVVEQSKKSFQTMESLISFFYTDSIDISKLSKSSKKELFDSINYFGLNLNSFLQFFLKI</sequence>
<dbReference type="SUPFAM" id="SSF54695">
    <property type="entry name" value="POZ domain"/>
    <property type="match status" value="2"/>
</dbReference>
<dbReference type="Pfam" id="PF00651">
    <property type="entry name" value="BTB"/>
    <property type="match status" value="1"/>
</dbReference>
<protein>
    <submittedName>
        <fullName evidence="5">Ankyrin repeat-containing protein</fullName>
    </submittedName>
</protein>
<evidence type="ECO:0000256" key="3">
    <source>
        <dbReference type="PROSITE-ProRule" id="PRU00023"/>
    </source>
</evidence>
<evidence type="ECO:0000256" key="2">
    <source>
        <dbReference type="ARBA" id="ARBA00023043"/>
    </source>
</evidence>
<evidence type="ECO:0000313" key="5">
    <source>
        <dbReference type="EMBL" id="KAJ5068316.1"/>
    </source>
</evidence>
<name>A0A9Q0L8F5_ANAIG</name>
<dbReference type="OrthoDB" id="194358at2759"/>
<dbReference type="PROSITE" id="PS50097">
    <property type="entry name" value="BTB"/>
    <property type="match status" value="1"/>
</dbReference>
<feature type="domain" description="BTB" evidence="4">
    <location>
        <begin position="295"/>
        <end position="365"/>
    </location>
</feature>
<dbReference type="InterPro" id="IPR000210">
    <property type="entry name" value="BTB/POZ_dom"/>
</dbReference>
<dbReference type="Gene3D" id="1.25.40.20">
    <property type="entry name" value="Ankyrin repeat-containing domain"/>
    <property type="match status" value="1"/>
</dbReference>
<comment type="caution">
    <text evidence="5">The sequence shown here is derived from an EMBL/GenBank/DDBJ whole genome shotgun (WGS) entry which is preliminary data.</text>
</comment>
<keyword evidence="2 3" id="KW-0040">ANK repeat</keyword>
<dbReference type="CDD" id="cd18186">
    <property type="entry name" value="BTB_POZ_ZBTB_KLHL-like"/>
    <property type="match status" value="1"/>
</dbReference>
<evidence type="ECO:0000313" key="6">
    <source>
        <dbReference type="Proteomes" id="UP001149090"/>
    </source>
</evidence>
<dbReference type="PROSITE" id="PS50088">
    <property type="entry name" value="ANK_REPEAT"/>
    <property type="match status" value="2"/>
</dbReference>
<dbReference type="Proteomes" id="UP001149090">
    <property type="component" value="Unassembled WGS sequence"/>
</dbReference>